<dbReference type="PROSITE" id="PS00086">
    <property type="entry name" value="CYTOCHROME_P450"/>
    <property type="match status" value="1"/>
</dbReference>
<dbReference type="InterPro" id="IPR001128">
    <property type="entry name" value="Cyt_P450"/>
</dbReference>
<dbReference type="Gene3D" id="1.10.630.10">
    <property type="entry name" value="Cytochrome P450"/>
    <property type="match status" value="1"/>
</dbReference>
<keyword evidence="4 5" id="KW-0408">Iron</keyword>
<dbReference type="AlphaFoldDB" id="A0A4P9W4C9"/>
<comment type="similarity">
    <text evidence="1 6">Belongs to the cytochrome P450 family.</text>
</comment>
<dbReference type="GO" id="GO:0016705">
    <property type="term" value="F:oxidoreductase activity, acting on paired donors, with incorporation or reduction of molecular oxygen"/>
    <property type="evidence" value="ECO:0007669"/>
    <property type="project" value="InterPro"/>
</dbReference>
<comment type="cofactor">
    <cofactor evidence="5">
        <name>heme</name>
        <dbReference type="ChEBI" id="CHEBI:30413"/>
    </cofactor>
</comment>
<dbReference type="GO" id="GO:0005506">
    <property type="term" value="F:iron ion binding"/>
    <property type="evidence" value="ECO:0007669"/>
    <property type="project" value="InterPro"/>
</dbReference>
<sequence>GRDTTAQALSWTFYMLAKNPAVEEKLVEEVMQTLGDALAPTYDQIKTMRYANAVFHETLRLYPSVPKESKQALADDVLPDGTLVDAGMVVVWIPYAMGRSRAIWGAHAHEYKPERWLGEKDLQPSSYEYPVFNAGPRICLGRRY</sequence>
<dbReference type="OrthoDB" id="1470350at2759"/>
<evidence type="ECO:0000256" key="5">
    <source>
        <dbReference type="PIRSR" id="PIRSR602401-1"/>
    </source>
</evidence>
<keyword evidence="8" id="KW-1185">Reference proteome</keyword>
<dbReference type="GO" id="GO:0004497">
    <property type="term" value="F:monooxygenase activity"/>
    <property type="evidence" value="ECO:0007669"/>
    <property type="project" value="UniProtKB-KW"/>
</dbReference>
<dbReference type="InterPro" id="IPR002401">
    <property type="entry name" value="Cyt_P450_E_grp-I"/>
</dbReference>
<evidence type="ECO:0000256" key="3">
    <source>
        <dbReference type="ARBA" id="ARBA00023002"/>
    </source>
</evidence>
<dbReference type="PANTHER" id="PTHR24296">
    <property type="entry name" value="CYTOCHROME P450"/>
    <property type="match status" value="1"/>
</dbReference>
<dbReference type="GO" id="GO:0006629">
    <property type="term" value="P:lipid metabolic process"/>
    <property type="evidence" value="ECO:0007669"/>
    <property type="project" value="UniProtKB-ARBA"/>
</dbReference>
<dbReference type="Proteomes" id="UP000269721">
    <property type="component" value="Unassembled WGS sequence"/>
</dbReference>
<dbReference type="SUPFAM" id="SSF48264">
    <property type="entry name" value="Cytochrome P450"/>
    <property type="match status" value="1"/>
</dbReference>
<evidence type="ECO:0000256" key="4">
    <source>
        <dbReference type="ARBA" id="ARBA00023004"/>
    </source>
</evidence>
<dbReference type="InterPro" id="IPR017972">
    <property type="entry name" value="Cyt_P450_CS"/>
</dbReference>
<dbReference type="PRINTS" id="PR00385">
    <property type="entry name" value="P450"/>
</dbReference>
<evidence type="ECO:0000256" key="6">
    <source>
        <dbReference type="RuleBase" id="RU000461"/>
    </source>
</evidence>
<dbReference type="EMBL" id="KZ998825">
    <property type="protein sequence ID" value="RKO85708.1"/>
    <property type="molecule type" value="Genomic_DNA"/>
</dbReference>
<dbReference type="Pfam" id="PF00067">
    <property type="entry name" value="p450"/>
    <property type="match status" value="1"/>
</dbReference>
<evidence type="ECO:0000256" key="1">
    <source>
        <dbReference type="ARBA" id="ARBA00010617"/>
    </source>
</evidence>
<feature type="non-terminal residue" evidence="7">
    <location>
        <position position="144"/>
    </location>
</feature>
<organism evidence="7 8">
    <name type="scientific">Blyttiomyces helicus</name>
    <dbReference type="NCBI Taxonomy" id="388810"/>
    <lineage>
        <taxon>Eukaryota</taxon>
        <taxon>Fungi</taxon>
        <taxon>Fungi incertae sedis</taxon>
        <taxon>Chytridiomycota</taxon>
        <taxon>Chytridiomycota incertae sedis</taxon>
        <taxon>Chytridiomycetes</taxon>
        <taxon>Chytridiomycetes incertae sedis</taxon>
        <taxon>Blyttiomyces</taxon>
    </lineage>
</organism>
<keyword evidence="5 6" id="KW-0349">Heme</keyword>
<name>A0A4P9W4C9_9FUNG</name>
<dbReference type="PRINTS" id="PR00463">
    <property type="entry name" value="EP450I"/>
</dbReference>
<keyword evidence="2 5" id="KW-0479">Metal-binding</keyword>
<gene>
    <name evidence="7" type="ORF">BDK51DRAFT_4146</name>
</gene>
<dbReference type="GO" id="GO:0020037">
    <property type="term" value="F:heme binding"/>
    <property type="evidence" value="ECO:0007669"/>
    <property type="project" value="InterPro"/>
</dbReference>
<evidence type="ECO:0000313" key="8">
    <source>
        <dbReference type="Proteomes" id="UP000269721"/>
    </source>
</evidence>
<protein>
    <submittedName>
        <fullName evidence="7">Cytochrome P450</fullName>
    </submittedName>
</protein>
<evidence type="ECO:0000256" key="2">
    <source>
        <dbReference type="ARBA" id="ARBA00022723"/>
    </source>
</evidence>
<keyword evidence="3 6" id="KW-0560">Oxidoreductase</keyword>
<reference evidence="8" key="1">
    <citation type="journal article" date="2018" name="Nat. Microbiol.">
        <title>Leveraging single-cell genomics to expand the fungal tree of life.</title>
        <authorList>
            <person name="Ahrendt S.R."/>
            <person name="Quandt C.A."/>
            <person name="Ciobanu D."/>
            <person name="Clum A."/>
            <person name="Salamov A."/>
            <person name="Andreopoulos B."/>
            <person name="Cheng J.F."/>
            <person name="Woyke T."/>
            <person name="Pelin A."/>
            <person name="Henrissat B."/>
            <person name="Reynolds N.K."/>
            <person name="Benny G.L."/>
            <person name="Smith M.E."/>
            <person name="James T.Y."/>
            <person name="Grigoriev I.V."/>
        </authorList>
    </citation>
    <scope>NUCLEOTIDE SEQUENCE [LARGE SCALE GENOMIC DNA]</scope>
</reference>
<dbReference type="InterPro" id="IPR036396">
    <property type="entry name" value="Cyt_P450_sf"/>
</dbReference>
<feature type="binding site" description="axial binding residue" evidence="5">
    <location>
        <position position="139"/>
    </location>
    <ligand>
        <name>heme</name>
        <dbReference type="ChEBI" id="CHEBI:30413"/>
    </ligand>
    <ligandPart>
        <name>Fe</name>
        <dbReference type="ChEBI" id="CHEBI:18248"/>
    </ligandPart>
</feature>
<evidence type="ECO:0000313" key="7">
    <source>
        <dbReference type="EMBL" id="RKO85708.1"/>
    </source>
</evidence>
<proteinExistence type="inferred from homology"/>
<keyword evidence="6" id="KW-0503">Monooxygenase</keyword>
<accession>A0A4P9W4C9</accession>
<feature type="non-terminal residue" evidence="7">
    <location>
        <position position="1"/>
    </location>
</feature>